<evidence type="ECO:0000256" key="3">
    <source>
        <dbReference type="SAM" id="MobiDB-lite"/>
    </source>
</evidence>
<feature type="domain" description="C3H1-type" evidence="4">
    <location>
        <begin position="1141"/>
        <end position="1163"/>
    </location>
</feature>
<gene>
    <name evidence="6" type="primary">LOC106457387</name>
</gene>
<dbReference type="RefSeq" id="XP_013772252.1">
    <property type="nucleotide sequence ID" value="XM_013916798.2"/>
</dbReference>
<dbReference type="InterPro" id="IPR000571">
    <property type="entry name" value="Znf_CCCH"/>
</dbReference>
<dbReference type="Pfam" id="PF15376">
    <property type="entry name" value="DUF4603"/>
    <property type="match status" value="1"/>
</dbReference>
<feature type="domain" description="C3H1-type" evidence="4">
    <location>
        <begin position="1112"/>
        <end position="1138"/>
    </location>
</feature>
<dbReference type="InterPro" id="IPR027871">
    <property type="entry name" value="DUF4603"/>
</dbReference>
<dbReference type="PANTHER" id="PTHR17611:SF3">
    <property type="entry name" value="DNA SEGMENT, CHR 5, ERATO DOI 579, EXPRESSED"/>
    <property type="match status" value="1"/>
</dbReference>
<evidence type="ECO:0000313" key="5">
    <source>
        <dbReference type="Proteomes" id="UP000694941"/>
    </source>
</evidence>
<reference evidence="6" key="1">
    <citation type="submission" date="2025-08" db="UniProtKB">
        <authorList>
            <consortium name="RefSeq"/>
        </authorList>
    </citation>
    <scope>IDENTIFICATION</scope>
    <source>
        <tissue evidence="6">Muscle</tissue>
    </source>
</reference>
<evidence type="ECO:0000256" key="1">
    <source>
        <dbReference type="PROSITE-ProRule" id="PRU00723"/>
    </source>
</evidence>
<keyword evidence="1" id="KW-0479">Metal-binding</keyword>
<dbReference type="PROSITE" id="PS50103">
    <property type="entry name" value="ZF_C3H1"/>
    <property type="match status" value="2"/>
</dbReference>
<dbReference type="SMART" id="SM00356">
    <property type="entry name" value="ZnF_C3H1"/>
    <property type="match status" value="2"/>
</dbReference>
<dbReference type="Gene3D" id="4.10.1000.10">
    <property type="entry name" value="Zinc finger, CCCH-type"/>
    <property type="match status" value="1"/>
</dbReference>
<keyword evidence="2" id="KW-0175">Coiled coil</keyword>
<proteinExistence type="predicted"/>
<keyword evidence="1" id="KW-0862">Zinc</keyword>
<evidence type="ECO:0000256" key="2">
    <source>
        <dbReference type="SAM" id="Coils"/>
    </source>
</evidence>
<feature type="region of interest" description="Disordered" evidence="3">
    <location>
        <begin position="1191"/>
        <end position="1228"/>
    </location>
</feature>
<protein>
    <submittedName>
        <fullName evidence="6">Uncharacterized protein LOC106457387</fullName>
    </submittedName>
</protein>
<sequence>MKYPRLVSSSTPASVQDWLEEELESRGIDGVYTRYILSLFQVDSFDLDVPECEHVSLKHQQNYKNLQQVGKQTQYTLPSTKVRHKRWKSWERERFHKQAKTLCTCNSSLNIEERKKCAAVECLKSACEQKSGIEMLVEELCLKLKNVSKQAVTTNIKKNSEKTDSENGKEQKSTTLQEQAQKYYAAFPSLSGKSEPQTKLCPQQERQTTSKCVWDGRKIIQHAYETAVFKLEESIVNMKEDNRSETKVNTQKNSGFCEGEERHTWCHFIGGTEEKCTDPKIGQRWTNADAKLENWKPSFIVPKMKYGCSRVPLSLRYSPFNIFSNIQENPVTEAFSYTKSGFLAEDECPKKTTEVFLDDKENVQTQNKDKIKKLLSKNNSLKPVDDSDMKTDSPVALEQWKLSLGSGEFSISECEALDKQLLNNLVNKFNDSVAAIWGKNEDMPGTGFEANPQQVELSLKMFTSMLTNTNKLLTPETMRGNLNPIQGSSVWSAGYDDLIYLNMFNASSLTHFYIPSLHRNLAAGIISGIIAARMGLENSPCNFENHQLSDLYSSIHEDSPFHKGDIPDDKELDEILSLHPDAFLKSLEQDDGIVISSNDNSRQESPIINYIGSEANVWGDTPDLINQQLESHNDDCWFPFLSAHNTFDVFSSLFDQHLECKDCLDLQNWGSCTTLTHHKGESKFVEVVPSNKIKKKEEEKMMEILNDSFRCSSEWYTKVEEEDENLLTSPRTHFQPIKDECDADNSGKVELLSLSVKQNENLPDFFPALSITNKEQTQDDHGLDSRGFDKNIIQLEHNSSPQYGKQRRRTISSSFEELVSLTGAFDLEENESGSESLNDKVEIRVSSSLSRTTELYEDKGTNTEINSFPQDVRESGKLWEEETANEPTIYSPHVPDINPIVFKTDEEVHWEHIDNTWKWSTNDCEKTAWISETTEIMPDLEAFLVPEKSRKFHRTCLNQLREEIEAEEEELLRDITRVKDKWEEVIDMKTESEFQDCSVVEDIVEKKARNYCEEDYIDTYAPFATFYLNPTGAPCESYQKYLEDWNNRKKEKFKDYYSLDVEDQDDAVFHSVPSLPAENVFFSCDLEEEWRKDSSYFGVQVPRRKKPKSGIPPQKRPCTFYLEGSCRRKDCKFSHDLAGITCRFWEESSCFKGVTCPFLHGYPSPTQPGIERMTSSKHSFTLESENDFPSLSVSASRVNQESQQKTIGDNLRMRRKRSKNDQEFPLQS</sequence>
<evidence type="ECO:0000313" key="6">
    <source>
        <dbReference type="RefSeq" id="XP_013772252.1"/>
    </source>
</evidence>
<dbReference type="GeneID" id="106457387"/>
<dbReference type="PANTHER" id="PTHR17611">
    <property type="entry name" value="DNA SEGMENT, CHR 5, ERATO DOI 579, EXPRESSED"/>
    <property type="match status" value="1"/>
</dbReference>
<evidence type="ECO:0000259" key="4">
    <source>
        <dbReference type="PROSITE" id="PS50103"/>
    </source>
</evidence>
<keyword evidence="1" id="KW-0863">Zinc-finger</keyword>
<accession>A0ABM1B0F9</accession>
<feature type="coiled-coil region" evidence="2">
    <location>
        <begin position="950"/>
        <end position="981"/>
    </location>
</feature>
<feature type="zinc finger region" description="C3H1-type" evidence="1">
    <location>
        <begin position="1141"/>
        <end position="1163"/>
    </location>
</feature>
<dbReference type="Pfam" id="PF14608">
    <property type="entry name" value="zf-CCCH_2"/>
    <property type="match status" value="2"/>
</dbReference>
<name>A0ABM1B0F9_LIMPO</name>
<feature type="compositionally biased region" description="Polar residues" evidence="3">
    <location>
        <begin position="1191"/>
        <end position="1207"/>
    </location>
</feature>
<keyword evidence="5" id="KW-1185">Reference proteome</keyword>
<feature type="zinc finger region" description="C3H1-type" evidence="1">
    <location>
        <begin position="1112"/>
        <end position="1138"/>
    </location>
</feature>
<dbReference type="Proteomes" id="UP000694941">
    <property type="component" value="Unplaced"/>
</dbReference>
<organism evidence="5 6">
    <name type="scientific">Limulus polyphemus</name>
    <name type="common">Atlantic horseshoe crab</name>
    <dbReference type="NCBI Taxonomy" id="6850"/>
    <lineage>
        <taxon>Eukaryota</taxon>
        <taxon>Metazoa</taxon>
        <taxon>Ecdysozoa</taxon>
        <taxon>Arthropoda</taxon>
        <taxon>Chelicerata</taxon>
        <taxon>Merostomata</taxon>
        <taxon>Xiphosura</taxon>
        <taxon>Limulidae</taxon>
        <taxon>Limulus</taxon>
    </lineage>
</organism>